<proteinExistence type="predicted"/>
<gene>
    <name evidence="1" type="ORF">KL86DES1_10872</name>
</gene>
<name>A0A212L0M9_9BACT</name>
<dbReference type="AlphaFoldDB" id="A0A212L0M9"/>
<organism evidence="1">
    <name type="scientific">uncultured Desulfovibrio sp</name>
    <dbReference type="NCBI Taxonomy" id="167968"/>
    <lineage>
        <taxon>Bacteria</taxon>
        <taxon>Pseudomonadati</taxon>
        <taxon>Thermodesulfobacteriota</taxon>
        <taxon>Desulfovibrionia</taxon>
        <taxon>Desulfovibrionales</taxon>
        <taxon>Desulfovibrionaceae</taxon>
        <taxon>Desulfovibrio</taxon>
        <taxon>environmental samples</taxon>
    </lineage>
</organism>
<protein>
    <submittedName>
        <fullName evidence="1">Uncharacterized protein</fullName>
    </submittedName>
</protein>
<evidence type="ECO:0000313" key="1">
    <source>
        <dbReference type="EMBL" id="SCM71113.1"/>
    </source>
</evidence>
<sequence length="50" mass="5477">MLKTARKCVFAAIISSNASLARFKGETSIMAETANAGNRHKNIWMRLAVP</sequence>
<reference evidence="1" key="1">
    <citation type="submission" date="2016-08" db="EMBL/GenBank/DDBJ databases">
        <authorList>
            <person name="Seilhamer J.J."/>
        </authorList>
    </citation>
    <scope>NUCLEOTIDE SEQUENCE</scope>
    <source>
        <strain evidence="1">86-1</strain>
    </source>
</reference>
<dbReference type="EMBL" id="FMJC01000001">
    <property type="protein sequence ID" value="SCM71113.1"/>
    <property type="molecule type" value="Genomic_DNA"/>
</dbReference>
<accession>A0A212L0M9</accession>